<proteinExistence type="predicted"/>
<sequence length="70" mass="7736">MLLFHLEVMTTLMGHMQSGLGRWRDSRTPFALIYAYTSPYNSATALVKGRTALAQNELHSAAAVKLESIP</sequence>
<evidence type="ECO:0000313" key="1">
    <source>
        <dbReference type="EMBL" id="SEB35213.1"/>
    </source>
</evidence>
<gene>
    <name evidence="1" type="ORF">SAMN04490220_0252</name>
</gene>
<dbReference type="AlphaFoldDB" id="A0A1H4IMM1"/>
<dbReference type="Proteomes" id="UP000183407">
    <property type="component" value="Unassembled WGS sequence"/>
</dbReference>
<protein>
    <submittedName>
        <fullName evidence="1">Uncharacterized protein</fullName>
    </submittedName>
</protein>
<dbReference type="EMBL" id="FNTL01000002">
    <property type="protein sequence ID" value="SEB35213.1"/>
    <property type="molecule type" value="Genomic_DNA"/>
</dbReference>
<organism evidence="1 2">
    <name type="scientific">Rhodococcus jostii</name>
    <dbReference type="NCBI Taxonomy" id="132919"/>
    <lineage>
        <taxon>Bacteria</taxon>
        <taxon>Bacillati</taxon>
        <taxon>Actinomycetota</taxon>
        <taxon>Actinomycetes</taxon>
        <taxon>Mycobacteriales</taxon>
        <taxon>Nocardiaceae</taxon>
        <taxon>Rhodococcus</taxon>
    </lineage>
</organism>
<name>A0A1H4IMM1_RHOJO</name>
<evidence type="ECO:0000313" key="2">
    <source>
        <dbReference type="Proteomes" id="UP000183407"/>
    </source>
</evidence>
<reference evidence="2" key="1">
    <citation type="submission" date="2016-10" db="EMBL/GenBank/DDBJ databases">
        <authorList>
            <person name="Varghese N."/>
        </authorList>
    </citation>
    <scope>NUCLEOTIDE SEQUENCE [LARGE SCALE GENOMIC DNA]</scope>
    <source>
        <strain evidence="2">DSM 44719</strain>
    </source>
</reference>
<accession>A0A1H4IMM1</accession>